<organism evidence="9 10">
    <name type="scientific">Corynebacterium aurimucosum</name>
    <dbReference type="NCBI Taxonomy" id="169292"/>
    <lineage>
        <taxon>Bacteria</taxon>
        <taxon>Bacillati</taxon>
        <taxon>Actinomycetota</taxon>
        <taxon>Actinomycetes</taxon>
        <taxon>Mycobacteriales</taxon>
        <taxon>Corynebacteriaceae</taxon>
        <taxon>Corynebacterium</taxon>
    </lineage>
</organism>
<evidence type="ECO:0000256" key="6">
    <source>
        <dbReference type="ARBA" id="ARBA00022840"/>
    </source>
</evidence>
<keyword evidence="4 8" id="KW-0479">Metal-binding</keyword>
<feature type="binding site" evidence="8">
    <location>
        <position position="129"/>
    </location>
    <ligand>
        <name>ATP</name>
        <dbReference type="ChEBI" id="CHEBI:30616"/>
    </ligand>
</feature>
<dbReference type="Proteomes" id="UP000432568">
    <property type="component" value="Unassembled WGS sequence"/>
</dbReference>
<keyword evidence="7 8" id="KW-0460">Magnesium</keyword>
<accession>A0A2N6TMM9</accession>
<keyword evidence="2 8" id="KW-0808">Transferase</keyword>
<keyword evidence="5 8" id="KW-0547">Nucleotide-binding</keyword>
<dbReference type="GO" id="GO:0070733">
    <property type="term" value="F:AMPylase activity"/>
    <property type="evidence" value="ECO:0007669"/>
    <property type="project" value="UniProtKB-EC"/>
</dbReference>
<comment type="cofactor">
    <cofactor evidence="8">
        <name>Mg(2+)</name>
        <dbReference type="ChEBI" id="CHEBI:18420"/>
    </cofactor>
    <cofactor evidence="8">
        <name>Mn(2+)</name>
        <dbReference type="ChEBI" id="CHEBI:29035"/>
    </cofactor>
</comment>
<feature type="binding site" evidence="8">
    <location>
        <position position="252"/>
    </location>
    <ligand>
        <name>Mg(2+)</name>
        <dbReference type="ChEBI" id="CHEBI:18420"/>
    </ligand>
</feature>
<evidence type="ECO:0000256" key="3">
    <source>
        <dbReference type="ARBA" id="ARBA00022695"/>
    </source>
</evidence>
<evidence type="ECO:0000313" key="10">
    <source>
        <dbReference type="Proteomes" id="UP000432568"/>
    </source>
</evidence>
<dbReference type="PANTHER" id="PTHR32057">
    <property type="entry name" value="PROTEIN ADENYLYLTRANSFERASE SELO, MITOCHONDRIAL"/>
    <property type="match status" value="1"/>
</dbReference>
<dbReference type="RefSeq" id="WP_070512658.1">
    <property type="nucleotide sequence ID" value="NZ_PNHI01000007.1"/>
</dbReference>
<name>A0A2N6TMM9_9CORY</name>
<comment type="catalytic activity">
    <reaction evidence="8">
        <text>L-histidyl-[protein] + UTP = N(tele)-(5'-uridylyl)-L-histidyl-[protein] + diphosphate</text>
        <dbReference type="Rhea" id="RHEA:83891"/>
        <dbReference type="Rhea" id="RHEA-COMP:9745"/>
        <dbReference type="Rhea" id="RHEA-COMP:20239"/>
        <dbReference type="ChEBI" id="CHEBI:29979"/>
        <dbReference type="ChEBI" id="CHEBI:33019"/>
        <dbReference type="ChEBI" id="CHEBI:46398"/>
        <dbReference type="ChEBI" id="CHEBI:233474"/>
    </reaction>
</comment>
<feature type="binding site" evidence="8">
    <location>
        <position position="88"/>
    </location>
    <ligand>
        <name>ATP</name>
        <dbReference type="ChEBI" id="CHEBI:30616"/>
    </ligand>
</feature>
<comment type="catalytic activity">
    <reaction evidence="8">
        <text>L-threonyl-[protein] + ATP = 3-O-(5'-adenylyl)-L-threonyl-[protein] + diphosphate</text>
        <dbReference type="Rhea" id="RHEA:54292"/>
        <dbReference type="Rhea" id="RHEA-COMP:11060"/>
        <dbReference type="Rhea" id="RHEA-COMP:13847"/>
        <dbReference type="ChEBI" id="CHEBI:30013"/>
        <dbReference type="ChEBI" id="CHEBI:30616"/>
        <dbReference type="ChEBI" id="CHEBI:33019"/>
        <dbReference type="ChEBI" id="CHEBI:138113"/>
        <dbReference type="EC" id="2.7.7.108"/>
    </reaction>
</comment>
<dbReference type="EC" id="2.7.7.108" evidence="8"/>
<feature type="binding site" evidence="8">
    <location>
        <position position="187"/>
    </location>
    <ligand>
        <name>ATP</name>
        <dbReference type="ChEBI" id="CHEBI:30616"/>
    </ligand>
</feature>
<comment type="similarity">
    <text evidence="1 8">Belongs to the SELO family.</text>
</comment>
<comment type="caution">
    <text evidence="9">The sequence shown here is derived from an EMBL/GenBank/DDBJ whole genome shotgun (WGS) entry which is preliminary data.</text>
</comment>
<feature type="active site" description="Proton acceptor" evidence="8">
    <location>
        <position position="251"/>
    </location>
</feature>
<evidence type="ECO:0000256" key="1">
    <source>
        <dbReference type="ARBA" id="ARBA00009747"/>
    </source>
</evidence>
<keyword evidence="6 8" id="KW-0067">ATP-binding</keyword>
<keyword evidence="8" id="KW-0464">Manganese</keyword>
<feature type="binding site" evidence="8">
    <location>
        <position position="90"/>
    </location>
    <ligand>
        <name>ATP</name>
        <dbReference type="ChEBI" id="CHEBI:30616"/>
    </ligand>
</feature>
<evidence type="ECO:0000256" key="8">
    <source>
        <dbReference type="HAMAP-Rule" id="MF_00692"/>
    </source>
</evidence>
<evidence type="ECO:0000256" key="2">
    <source>
        <dbReference type="ARBA" id="ARBA00022679"/>
    </source>
</evidence>
<sequence>MPKPSLPFELHTEFAHRLPHFVSEARGEEQPAARIVVLNEQLASALGLDPDWLRSDEGVEFLLGRGPIAPHAMAYAGFQFGQYNPSMGDGRALLLGEVTGPTAPHNPAGLWDLHAKGTGPTPYSRFGSDGRGTLRSMLREYLFSESMHALGVPTTRPLAVLATGRPIQRQVVEEAGVLVRVAASHIRVGSFHFAAQSQRPGLLEQLADYTIERHYPGADYQELFIRAMDAQAATVAGWMQLGFIHGVMNTDNTTLSGETIDYGPCAFLENYDPDTWFSSIDTQGRYRFGRQPDMVGWNLARLAESLLPLLDDSPDSALAWAQEAINSFAERFEKARRAEALQRLQMPEELFRDYSTALTEASPDLTQAHRALVSAAAGTPAAAYEAFAGTQFVDAYCASGPDVARLERSVPRVIPRPRLVEAALGDLDEFSRLLQATTHPFDPAPDYEQPGGTEGYLTYCGT</sequence>
<dbReference type="Pfam" id="PF02696">
    <property type="entry name" value="SelO"/>
    <property type="match status" value="1"/>
</dbReference>
<keyword evidence="3 8" id="KW-0548">Nucleotidyltransferase</keyword>
<comment type="catalytic activity">
    <reaction evidence="8">
        <text>L-tyrosyl-[protein] + ATP = O-(5'-adenylyl)-L-tyrosyl-[protein] + diphosphate</text>
        <dbReference type="Rhea" id="RHEA:54288"/>
        <dbReference type="Rhea" id="RHEA-COMP:10136"/>
        <dbReference type="Rhea" id="RHEA-COMP:13846"/>
        <dbReference type="ChEBI" id="CHEBI:30616"/>
        <dbReference type="ChEBI" id="CHEBI:33019"/>
        <dbReference type="ChEBI" id="CHEBI:46858"/>
        <dbReference type="ChEBI" id="CHEBI:83624"/>
        <dbReference type="EC" id="2.7.7.108"/>
    </reaction>
</comment>
<dbReference type="GO" id="GO:0000287">
    <property type="term" value="F:magnesium ion binding"/>
    <property type="evidence" value="ECO:0007669"/>
    <property type="project" value="UniProtKB-UniRule"/>
</dbReference>
<evidence type="ECO:0000256" key="4">
    <source>
        <dbReference type="ARBA" id="ARBA00022723"/>
    </source>
</evidence>
<dbReference type="InterPro" id="IPR003846">
    <property type="entry name" value="SelO"/>
</dbReference>
<dbReference type="EC" id="2.7.7.-" evidence="8"/>
<dbReference type="GO" id="GO:0030145">
    <property type="term" value="F:manganese ion binding"/>
    <property type="evidence" value="ECO:0007669"/>
    <property type="project" value="UniProtKB-UniRule"/>
</dbReference>
<comment type="catalytic activity">
    <reaction evidence="8">
        <text>L-tyrosyl-[protein] + UTP = O-(5'-uridylyl)-L-tyrosyl-[protein] + diphosphate</text>
        <dbReference type="Rhea" id="RHEA:83887"/>
        <dbReference type="Rhea" id="RHEA-COMP:10136"/>
        <dbReference type="Rhea" id="RHEA-COMP:20238"/>
        <dbReference type="ChEBI" id="CHEBI:33019"/>
        <dbReference type="ChEBI" id="CHEBI:46398"/>
        <dbReference type="ChEBI" id="CHEBI:46858"/>
        <dbReference type="ChEBI" id="CHEBI:90602"/>
    </reaction>
</comment>
<feature type="binding site" evidence="8">
    <location>
        <position position="261"/>
    </location>
    <ligand>
        <name>Mg(2+)</name>
        <dbReference type="ChEBI" id="CHEBI:18420"/>
    </ligand>
</feature>
<feature type="binding site" evidence="8">
    <location>
        <position position="261"/>
    </location>
    <ligand>
        <name>ATP</name>
        <dbReference type="ChEBI" id="CHEBI:30616"/>
    </ligand>
</feature>
<dbReference type="AlphaFoldDB" id="A0A2N6TMM9"/>
<dbReference type="GO" id="GO:0005524">
    <property type="term" value="F:ATP binding"/>
    <property type="evidence" value="ECO:0007669"/>
    <property type="project" value="UniProtKB-UniRule"/>
</dbReference>
<evidence type="ECO:0000256" key="5">
    <source>
        <dbReference type="ARBA" id="ARBA00022741"/>
    </source>
</evidence>
<gene>
    <name evidence="8" type="primary">ydiU</name>
    <name evidence="8" type="synonym">selO</name>
    <name evidence="9" type="ORF">FME68_05260</name>
</gene>
<protein>
    <recommendedName>
        <fullName evidence="8">Protein nucleotidyltransferase YdiU</fullName>
        <ecNumber evidence="8">2.7.7.-</ecNumber>
    </recommendedName>
    <alternativeName>
        <fullName evidence="8">Protein adenylyltransferase YdiU</fullName>
        <ecNumber evidence="8">2.7.7.108</ecNumber>
    </alternativeName>
    <alternativeName>
        <fullName evidence="8">Protein uridylyltransferase YdiU</fullName>
        <ecNumber evidence="8">2.7.7.-</ecNumber>
    </alternativeName>
</protein>
<proteinExistence type="inferred from homology"/>
<feature type="binding site" evidence="8">
    <location>
        <position position="116"/>
    </location>
    <ligand>
        <name>ATP</name>
        <dbReference type="ChEBI" id="CHEBI:30616"/>
    </ligand>
</feature>
<feature type="binding site" evidence="8">
    <location>
        <position position="180"/>
    </location>
    <ligand>
        <name>ATP</name>
        <dbReference type="ChEBI" id="CHEBI:30616"/>
    </ligand>
</feature>
<comment type="catalytic activity">
    <reaction evidence="8">
        <text>L-seryl-[protein] + UTP = O-(5'-uridylyl)-L-seryl-[protein] + diphosphate</text>
        <dbReference type="Rhea" id="RHEA:64604"/>
        <dbReference type="Rhea" id="RHEA-COMP:9863"/>
        <dbReference type="Rhea" id="RHEA-COMP:16635"/>
        <dbReference type="ChEBI" id="CHEBI:29999"/>
        <dbReference type="ChEBI" id="CHEBI:33019"/>
        <dbReference type="ChEBI" id="CHEBI:46398"/>
        <dbReference type="ChEBI" id="CHEBI:156051"/>
    </reaction>
</comment>
<dbReference type="EMBL" id="VIOG01000005">
    <property type="protein sequence ID" value="MTD91294.1"/>
    <property type="molecule type" value="Genomic_DNA"/>
</dbReference>
<reference evidence="9 10" key="1">
    <citation type="submission" date="2019-07" db="EMBL/GenBank/DDBJ databases">
        <title>Draft genome of C. aurimucosum strain 332.</title>
        <authorList>
            <person name="Pacheco L.G.C."/>
            <person name="Aguiar E.R.G.R."/>
            <person name="Barberis C.M."/>
            <person name="Almuzara M.N."/>
            <person name="Traglia G.M."/>
            <person name="Santos C.S."/>
            <person name="Vay C.A."/>
            <person name="Rocha D.J.P.G."/>
        </authorList>
    </citation>
    <scope>NUCLEOTIDE SEQUENCE [LARGE SCALE GENOMIC DNA]</scope>
    <source>
        <strain evidence="9 10">332</strain>
    </source>
</reference>
<dbReference type="PANTHER" id="PTHR32057:SF14">
    <property type="entry name" value="PROTEIN ADENYLYLTRANSFERASE SELO, MITOCHONDRIAL"/>
    <property type="match status" value="1"/>
</dbReference>
<evidence type="ECO:0000256" key="7">
    <source>
        <dbReference type="ARBA" id="ARBA00022842"/>
    </source>
</evidence>
<dbReference type="HAMAP" id="MF_00692">
    <property type="entry name" value="SelO"/>
    <property type="match status" value="1"/>
</dbReference>
<comment type="catalytic activity">
    <reaction evidence="8">
        <text>L-seryl-[protein] + ATP = 3-O-(5'-adenylyl)-L-seryl-[protein] + diphosphate</text>
        <dbReference type="Rhea" id="RHEA:58120"/>
        <dbReference type="Rhea" id="RHEA-COMP:9863"/>
        <dbReference type="Rhea" id="RHEA-COMP:15073"/>
        <dbReference type="ChEBI" id="CHEBI:29999"/>
        <dbReference type="ChEBI" id="CHEBI:30616"/>
        <dbReference type="ChEBI" id="CHEBI:33019"/>
        <dbReference type="ChEBI" id="CHEBI:142516"/>
        <dbReference type="EC" id="2.7.7.108"/>
    </reaction>
</comment>
<feature type="binding site" evidence="8">
    <location>
        <position position="130"/>
    </location>
    <ligand>
        <name>ATP</name>
        <dbReference type="ChEBI" id="CHEBI:30616"/>
    </ligand>
</feature>
<comment type="function">
    <text evidence="8">Nucleotidyltransferase involved in the post-translational modification of proteins. It can catalyze the addition of adenosine monophosphate (AMP) or uridine monophosphate (UMP) to a protein, resulting in modifications known as AMPylation and UMPylation.</text>
</comment>
<feature type="binding site" evidence="8">
    <location>
        <position position="91"/>
    </location>
    <ligand>
        <name>ATP</name>
        <dbReference type="ChEBI" id="CHEBI:30616"/>
    </ligand>
</feature>
<evidence type="ECO:0000313" key="9">
    <source>
        <dbReference type="EMBL" id="MTD91294.1"/>
    </source>
</evidence>